<dbReference type="PANTHER" id="PTHR14359">
    <property type="entry name" value="HOMO-OLIGOMERIC FLAVIN CONTAINING CYS DECARBOXYLASE FAMILY"/>
    <property type="match status" value="1"/>
</dbReference>
<dbReference type="AlphaFoldDB" id="A0A328PWZ9"/>
<dbReference type="InterPro" id="IPR003382">
    <property type="entry name" value="Flavoprotein"/>
</dbReference>
<feature type="domain" description="4Fe-4S ferredoxin-type" evidence="1">
    <location>
        <begin position="166"/>
        <end position="195"/>
    </location>
</feature>
<dbReference type="Gene3D" id="3.40.50.1950">
    <property type="entry name" value="Flavin prenyltransferase-like"/>
    <property type="match status" value="1"/>
</dbReference>
<dbReference type="GeneID" id="3856105"/>
<proteinExistence type="predicted"/>
<dbReference type="Pfam" id="PF00037">
    <property type="entry name" value="Fer4"/>
    <property type="match status" value="1"/>
</dbReference>
<dbReference type="EMBL" id="NGJK01000091">
    <property type="protein sequence ID" value="RAP02462.1"/>
    <property type="molecule type" value="Genomic_DNA"/>
</dbReference>
<dbReference type="Pfam" id="PF02441">
    <property type="entry name" value="Flavoprotein"/>
    <property type="match status" value="1"/>
</dbReference>
<dbReference type="SUPFAM" id="SSF54862">
    <property type="entry name" value="4Fe-4S ferredoxins"/>
    <property type="match status" value="1"/>
</dbReference>
<dbReference type="GO" id="GO:0071513">
    <property type="term" value="C:phosphopantothenoylcysteine decarboxylase complex"/>
    <property type="evidence" value="ECO:0007669"/>
    <property type="project" value="TreeGrafter"/>
</dbReference>
<dbReference type="GO" id="GO:0016491">
    <property type="term" value="F:oxidoreductase activity"/>
    <property type="evidence" value="ECO:0007669"/>
    <property type="project" value="UniProtKB-ARBA"/>
</dbReference>
<dbReference type="GO" id="GO:0004633">
    <property type="term" value="F:phosphopantothenoylcysteine decarboxylase activity"/>
    <property type="evidence" value="ECO:0007669"/>
    <property type="project" value="TreeGrafter"/>
</dbReference>
<accession>A0A328PWZ9</accession>
<evidence type="ECO:0000259" key="1">
    <source>
        <dbReference type="PROSITE" id="PS51379"/>
    </source>
</evidence>
<protein>
    <recommendedName>
        <fullName evidence="1">4Fe-4S ferredoxin-type domain-containing protein</fullName>
    </recommendedName>
</protein>
<dbReference type="PROSITE" id="PS00198">
    <property type="entry name" value="4FE4S_FER_1"/>
    <property type="match status" value="1"/>
</dbReference>
<dbReference type="InterPro" id="IPR017896">
    <property type="entry name" value="4Fe4S_Fe-S-bd"/>
</dbReference>
<dbReference type="Proteomes" id="UP000248557">
    <property type="component" value="Unassembled WGS sequence"/>
</dbReference>
<dbReference type="InterPro" id="IPR036551">
    <property type="entry name" value="Flavin_trans-like"/>
</dbReference>
<comment type="caution">
    <text evidence="2">The sequence shown here is derived from an EMBL/GenBank/DDBJ whole genome shotgun (WGS) entry which is preliminary data.</text>
</comment>
<dbReference type="InterPro" id="IPR017900">
    <property type="entry name" value="4Fe4S_Fe_S_CS"/>
</dbReference>
<organism evidence="2 3">
    <name type="scientific">Methanosphaera stadtmanae</name>
    <dbReference type="NCBI Taxonomy" id="2317"/>
    <lineage>
        <taxon>Archaea</taxon>
        <taxon>Methanobacteriati</taxon>
        <taxon>Methanobacteriota</taxon>
        <taxon>Methanomada group</taxon>
        <taxon>Methanobacteria</taxon>
        <taxon>Methanobacteriales</taxon>
        <taxon>Methanobacteriaceae</taxon>
        <taxon>Methanosphaera</taxon>
    </lineage>
</organism>
<dbReference type="GO" id="GO:0010181">
    <property type="term" value="F:FMN binding"/>
    <property type="evidence" value="ECO:0007669"/>
    <property type="project" value="TreeGrafter"/>
</dbReference>
<feature type="domain" description="4Fe-4S ferredoxin-type" evidence="1">
    <location>
        <begin position="139"/>
        <end position="165"/>
    </location>
</feature>
<dbReference type="GO" id="GO:0015937">
    <property type="term" value="P:coenzyme A biosynthetic process"/>
    <property type="evidence" value="ECO:0007669"/>
    <property type="project" value="TreeGrafter"/>
</dbReference>
<dbReference type="Gene3D" id="3.30.70.20">
    <property type="match status" value="1"/>
</dbReference>
<sequence length="235" mass="26368">MKILWAITGAGHLLKESIKTLEKLSENNQITIVTSKAAKEVLKLYGYTKNIEEIIEKNKENQLITDKQQQYSYPLSGKLTHNKYDIIIISPTTANTTAKIVHAIADTLITNIAAQSGKGEIPLIVVPVDQKQGHITTTIPPYIDKEKCKKCTPCPAQRSCPTNAIIPPEINTIKCISCKKCKETCPYHAINTDKQIKLYIRQIDAQNTKKLETIENITTLYKVEDIPKEIKRILG</sequence>
<evidence type="ECO:0000313" key="3">
    <source>
        <dbReference type="Proteomes" id="UP000248557"/>
    </source>
</evidence>
<dbReference type="PROSITE" id="PS51379">
    <property type="entry name" value="4FE4S_FER_2"/>
    <property type="match status" value="2"/>
</dbReference>
<dbReference type="PANTHER" id="PTHR14359:SF19">
    <property type="entry name" value="FLAVOPROTEIN"/>
    <property type="match status" value="1"/>
</dbReference>
<reference evidence="2 3" key="1">
    <citation type="submission" date="2017-05" db="EMBL/GenBank/DDBJ databases">
        <title>Host range expansion of the Methanosphaera genus to humans and monogastric animals involves recent and extensive reduction in genome content.</title>
        <authorList>
            <person name="Hoedt E.C."/>
            <person name="Volmer J.G."/>
            <person name="Parks D.H."/>
            <person name="Rosewarne C.P."/>
            <person name="Denman S.E."/>
            <person name="Mcsweeney C.S."/>
            <person name="O Cuiv P."/>
            <person name="Hugenholtz P."/>
            <person name="Tyson G.W."/>
            <person name="Morrison M."/>
        </authorList>
    </citation>
    <scope>NUCLEOTIDE SEQUENCE [LARGE SCALE GENOMIC DNA]</scope>
    <source>
        <strain evidence="2 3">PA5</strain>
    </source>
</reference>
<dbReference type="RefSeq" id="WP_011407042.1">
    <property type="nucleotide sequence ID" value="NZ_CATZXA010000113.1"/>
</dbReference>
<dbReference type="SUPFAM" id="SSF52507">
    <property type="entry name" value="Homo-oligomeric flavin-containing Cys decarboxylases, HFCD"/>
    <property type="match status" value="1"/>
</dbReference>
<dbReference type="OMA" id="IVWCITG"/>
<evidence type="ECO:0000313" key="2">
    <source>
        <dbReference type="EMBL" id="RAP02462.1"/>
    </source>
</evidence>
<name>A0A328PWZ9_9EURY</name>
<gene>
    <name evidence="2" type="ORF">CA615_07365</name>
</gene>